<proteinExistence type="predicted"/>
<name>A0A3N6SH17_9GAMM</name>
<dbReference type="Proteomes" id="UP000279457">
    <property type="component" value="Unassembled WGS sequence"/>
</dbReference>
<gene>
    <name evidence="1" type="ORF">EB241_17865</name>
</gene>
<evidence type="ECO:0008006" key="3">
    <source>
        <dbReference type="Google" id="ProtNLM"/>
    </source>
</evidence>
<evidence type="ECO:0000313" key="1">
    <source>
        <dbReference type="EMBL" id="RQM36836.1"/>
    </source>
</evidence>
<dbReference type="AlphaFoldDB" id="A0A3N6SH17"/>
<organism evidence="1 2">
    <name type="scientific">Erwinia psidii</name>
    <dbReference type="NCBI Taxonomy" id="69224"/>
    <lineage>
        <taxon>Bacteria</taxon>
        <taxon>Pseudomonadati</taxon>
        <taxon>Pseudomonadota</taxon>
        <taxon>Gammaproteobacteria</taxon>
        <taxon>Enterobacterales</taxon>
        <taxon>Erwiniaceae</taxon>
        <taxon>Erwinia</taxon>
    </lineage>
</organism>
<protein>
    <recommendedName>
        <fullName evidence="3">ParB/Sulfiredoxin domain-containing protein</fullName>
    </recommendedName>
</protein>
<sequence>MKKIEDVKESLRHKEVEYLELAKLELDVENPRFGEDISSSNTQIDVLNNIVKNYGVTDVISSIAVNGYFSAEPMVVKKLANGNFTVMEGNRRLAACLILMSDDRARDQINLHQQYINQYINHGSPAISPIPSIVFEDGDLVDKKSLISYLGVRHIVSTKDWDSYAKAAWIARTINEGDMSVSDISTMIGDRHSTIKRLLTGYHFIKQMEDTGKYDKADSVKKGRGSNTSYPFSWVYTLLGYKSIQDFVGLSDDPTSANPIQDSKIENAKLLMTAMFGNKRKGLNSQVKDSRNLGVLAEVVTSPEKIALLKQGKDVEEIADLTQPIGERLTNLMLDVRTNLDECVSRIGREDLPRDVAIDILGYIDQVGKQFRTFRTSVQDTINGKENEDF</sequence>
<dbReference type="OrthoDB" id="8442375at2"/>
<dbReference type="EMBL" id="RHHM01000016">
    <property type="protein sequence ID" value="RQM36836.1"/>
    <property type="molecule type" value="Genomic_DNA"/>
</dbReference>
<dbReference type="RefSeq" id="WP_124234370.1">
    <property type="nucleotide sequence ID" value="NZ_RHHM01000016.1"/>
</dbReference>
<evidence type="ECO:0000313" key="2">
    <source>
        <dbReference type="Proteomes" id="UP000279457"/>
    </source>
</evidence>
<comment type="caution">
    <text evidence="1">The sequence shown here is derived from an EMBL/GenBank/DDBJ whole genome shotgun (WGS) entry which is preliminary data.</text>
</comment>
<keyword evidence="2" id="KW-1185">Reference proteome</keyword>
<accession>A0A3N6SH17</accession>
<reference evidence="1 2" key="1">
    <citation type="submission" date="2018-10" db="EMBL/GenBank/DDBJ databases">
        <title>Draft genome sequence for the type isolate of Erwinia psidii, agent causal of bacterial blight in guava (Psidium guajava) and wilt and die-back of Eucalyptus spp.</title>
        <authorList>
            <person name="Hermenegildo P.S."/>
            <person name="Santos S.A."/>
            <person name="Guimaraes L.M.S."/>
            <person name="Vidigal P.M.P."/>
            <person name="Pereira I.C."/>
            <person name="Badel J.L."/>
            <person name="Alfenas-Zerbini P."/>
            <person name="Ferreira M.A.S.V."/>
            <person name="Alfenas A.C."/>
        </authorList>
    </citation>
    <scope>NUCLEOTIDE SEQUENCE [LARGE SCALE GENOMIC DNA]</scope>
    <source>
        <strain evidence="1 2">IBSBF 435</strain>
    </source>
</reference>